<sequence>KPAKFLFLRFSSSSTSTSAQQLQLLIISFHFSYKADWLVSRLMMGKPFYAPLHALFSRAGFTLMNKNFLLNNPNPTIHDGYTWCPSSDTSCHGRCACTLSYCN</sequence>
<dbReference type="EMBL" id="KK208755">
    <property type="protein sequence ID" value="EZF77020.1"/>
    <property type="molecule type" value="Genomic_DNA"/>
</dbReference>
<protein>
    <submittedName>
        <fullName evidence="1">Uncharacterized protein</fullName>
    </submittedName>
</protein>
<dbReference type="Proteomes" id="UP000023623">
    <property type="component" value="Unassembled WGS sequence"/>
</dbReference>
<dbReference type="HOGENOM" id="CLU_2270303_0_0_1"/>
<dbReference type="EMBL" id="KK208755">
    <property type="protein sequence ID" value="EZF77021.1"/>
    <property type="molecule type" value="Genomic_DNA"/>
</dbReference>
<gene>
    <name evidence="1" type="ORF">H105_01728</name>
</gene>
<name>A0A022Y3C8_TRISD</name>
<reference evidence="1 2" key="1">
    <citation type="submission" date="2014-02" db="EMBL/GenBank/DDBJ databases">
        <title>The Genome Sequence of Trichophyton rubrum (morphotype soudanense) CBS 452.61.</title>
        <authorList>
            <consortium name="The Broad Institute Genomics Platform"/>
            <person name="Cuomo C.A."/>
            <person name="White T.C."/>
            <person name="Graser Y."/>
            <person name="Martinez-Rossi N."/>
            <person name="Heitman J."/>
            <person name="Young S.K."/>
            <person name="Zeng Q."/>
            <person name="Gargeya S."/>
            <person name="Abouelleil A."/>
            <person name="Alvarado L."/>
            <person name="Chapman S.B."/>
            <person name="Gainer-Dewar J."/>
            <person name="Goldberg J."/>
            <person name="Griggs A."/>
            <person name="Gujja S."/>
            <person name="Hansen M."/>
            <person name="Howarth C."/>
            <person name="Imamovic A."/>
            <person name="Larimer J."/>
            <person name="Martinez D."/>
            <person name="Murphy C."/>
            <person name="Pearson M.D."/>
            <person name="Persinoti G."/>
            <person name="Poon T."/>
            <person name="Priest M."/>
            <person name="Roberts A.D."/>
            <person name="Saif S."/>
            <person name="Shea T.D."/>
            <person name="Sykes S.N."/>
            <person name="Wortman J."/>
            <person name="Nusbaum C."/>
            <person name="Birren B."/>
        </authorList>
    </citation>
    <scope>NUCLEOTIDE SEQUENCE [LARGE SCALE GENOMIC DNA]</scope>
    <source>
        <strain evidence="1 2">CBS 452.61</strain>
    </source>
</reference>
<keyword evidence="2" id="KW-1185">Reference proteome</keyword>
<dbReference type="AlphaFoldDB" id="A0A022Y3C8"/>
<evidence type="ECO:0000313" key="1">
    <source>
        <dbReference type="EMBL" id="EZF77021.1"/>
    </source>
</evidence>
<proteinExistence type="predicted"/>
<accession>A0A022Y3C8</accession>
<organism evidence="1 2">
    <name type="scientific">Trichophyton soudanense CBS 452.61</name>
    <dbReference type="NCBI Taxonomy" id="1215331"/>
    <lineage>
        <taxon>Eukaryota</taxon>
        <taxon>Fungi</taxon>
        <taxon>Dikarya</taxon>
        <taxon>Ascomycota</taxon>
        <taxon>Pezizomycotina</taxon>
        <taxon>Eurotiomycetes</taxon>
        <taxon>Eurotiomycetidae</taxon>
        <taxon>Onygenales</taxon>
        <taxon>Arthrodermataceae</taxon>
        <taxon>Trichophyton</taxon>
    </lineage>
</organism>
<evidence type="ECO:0000313" key="2">
    <source>
        <dbReference type="Proteomes" id="UP000023623"/>
    </source>
</evidence>
<feature type="non-terminal residue" evidence="1">
    <location>
        <position position="1"/>
    </location>
</feature>